<reference evidence="2" key="1">
    <citation type="submission" date="2003-08" db="EMBL/GenBank/DDBJ databases">
        <authorList>
            <person name="Birren B."/>
            <person name="Nusbaum C."/>
            <person name="Abebe A."/>
            <person name="Abouelleil A."/>
            <person name="Adekoya E."/>
            <person name="Ait-zahra M."/>
            <person name="Allen N."/>
            <person name="Allen T."/>
            <person name="An P."/>
            <person name="Anderson M."/>
            <person name="Anderson S."/>
            <person name="Arachchi H."/>
            <person name="Armbruster J."/>
            <person name="Bachantsang P."/>
            <person name="Baldwin J."/>
            <person name="Barry A."/>
            <person name="Bayul T."/>
            <person name="Blitshsteyn B."/>
            <person name="Bloom T."/>
            <person name="Blye J."/>
            <person name="Boguslavskiy L."/>
            <person name="Borowsky M."/>
            <person name="Boukhgalter B."/>
            <person name="Brunache A."/>
            <person name="Butler J."/>
            <person name="Calixte N."/>
            <person name="Calvo S."/>
            <person name="Camarata J."/>
            <person name="Campo K."/>
            <person name="Chang J."/>
            <person name="Cheshatsang Y."/>
            <person name="Citroen M."/>
            <person name="Collymore A."/>
            <person name="Considine T."/>
            <person name="Cook A."/>
            <person name="Cooke P."/>
            <person name="Corum B."/>
            <person name="Cuomo C."/>
            <person name="David R."/>
            <person name="Dawoe T."/>
            <person name="Degray S."/>
            <person name="Dodge S."/>
            <person name="Dooley K."/>
            <person name="Dorje P."/>
            <person name="Dorjee K."/>
            <person name="Dorris L."/>
            <person name="Duffey N."/>
            <person name="Dupes A."/>
            <person name="Elkins T."/>
            <person name="Engels R."/>
            <person name="Erickson J."/>
            <person name="Farina A."/>
            <person name="Faro S."/>
            <person name="Ferreira P."/>
            <person name="Fischer H."/>
            <person name="Fitzgerald M."/>
            <person name="Foley K."/>
            <person name="Gage D."/>
            <person name="Galagan J."/>
            <person name="Gearin G."/>
            <person name="Gnerre S."/>
            <person name="Gnirke A."/>
            <person name="Goyette A."/>
            <person name="Graham J."/>
            <person name="Grandbois E."/>
            <person name="Gyaltsen K."/>
            <person name="Hafez N."/>
            <person name="Hagopian D."/>
            <person name="Hagos B."/>
            <person name="Hall J."/>
            <person name="Hatcher B."/>
            <person name="Heller A."/>
            <person name="Higgins H."/>
            <person name="Honan T."/>
            <person name="Horn A."/>
            <person name="Houde N."/>
            <person name="Hughes L."/>
            <person name="Hulme W."/>
            <person name="Husby E."/>
            <person name="Iliev I."/>
            <person name="Jaffe D."/>
            <person name="Jones C."/>
            <person name="Kamal M."/>
            <person name="Kamat A."/>
            <person name="Kamvysselis M."/>
            <person name="Karlsson E."/>
            <person name="Kells C."/>
            <person name="Kieu A."/>
            <person name="Kisner P."/>
            <person name="Kodira C."/>
            <person name="Kulbokas E."/>
            <person name="Labutti K."/>
            <person name="Lama D."/>
            <person name="Landers T."/>
            <person name="Leger J."/>
            <person name="Levine S."/>
            <person name="Lewis D."/>
            <person name="Lewis T."/>
            <person name="Lindblad-toh K."/>
            <person name="Liu X."/>
            <person name="Lokyitsang T."/>
            <person name="Lokyitsang Y."/>
            <person name="Lucien O."/>
            <person name="Lui A."/>
            <person name="Ma L.J."/>
            <person name="Mabbitt R."/>
            <person name="Macdonald J."/>
            <person name="Maclean C."/>
            <person name="Major J."/>
            <person name="Manning J."/>
            <person name="Marabella R."/>
            <person name="Maru K."/>
            <person name="Matthews C."/>
            <person name="Mauceli E."/>
            <person name="Mccarthy M."/>
            <person name="Mcdonough S."/>
            <person name="Mcghee T."/>
            <person name="Meldrim J."/>
            <person name="Meneus L."/>
            <person name="Mesirov J."/>
            <person name="Mihalev A."/>
            <person name="Mihova T."/>
            <person name="Mikkelsen T."/>
            <person name="Mlenga V."/>
            <person name="Moru K."/>
            <person name="Mozes J."/>
            <person name="Mulrain L."/>
            <person name="Munson G."/>
            <person name="Naylor J."/>
            <person name="Newes C."/>
            <person name="Nguyen C."/>
            <person name="Nguyen N."/>
            <person name="Nguyen T."/>
            <person name="Nicol R."/>
            <person name="Nielsen C."/>
            <person name="Nizzari M."/>
            <person name="Norbu C."/>
            <person name="Norbu N."/>
            <person name="O'donnell P."/>
            <person name="Okoawo O."/>
            <person name="O'leary S."/>
            <person name="Omotosho B."/>
            <person name="O'neill K."/>
            <person name="Osman S."/>
            <person name="Parker S."/>
            <person name="Perrin D."/>
            <person name="Phunkhang P."/>
            <person name="Piqani B."/>
            <person name="Purcell S."/>
            <person name="Rachupka T."/>
            <person name="Ramasamy U."/>
            <person name="Rameau R."/>
            <person name="Ray V."/>
            <person name="Raymond C."/>
            <person name="Retta R."/>
            <person name="Richardson S."/>
            <person name="Rise C."/>
            <person name="Rodriguez J."/>
            <person name="Rogers J."/>
            <person name="Rogov P."/>
            <person name="Rutman M."/>
            <person name="Schupbach R."/>
            <person name="Seaman C."/>
            <person name="Settipalli S."/>
            <person name="Sharpe T."/>
            <person name="Sheridan J."/>
            <person name="Sherpa N."/>
            <person name="Shi J."/>
            <person name="Smirnov S."/>
            <person name="Smith C."/>
            <person name="Sougnez C."/>
            <person name="Spencer B."/>
            <person name="Stalker J."/>
            <person name="Stange-thomann N."/>
            <person name="Stavropoulos S."/>
            <person name="Stetson K."/>
            <person name="Stone C."/>
            <person name="Stone S."/>
            <person name="Stubbs M."/>
            <person name="Talamas J."/>
            <person name="Tchuinga P."/>
            <person name="Tenzing P."/>
            <person name="Tesfaye S."/>
            <person name="Theodore J."/>
            <person name="Thoulutsang Y."/>
            <person name="Topham K."/>
            <person name="Towey S."/>
            <person name="Tsamla T."/>
            <person name="Tsomo N."/>
            <person name="Vallee D."/>
            <person name="Vassiliev H."/>
            <person name="Venkataraman V."/>
            <person name="Vinson J."/>
            <person name="Vo A."/>
            <person name="Wade C."/>
            <person name="Wang S."/>
            <person name="Wangchuk T."/>
            <person name="Wangdi T."/>
            <person name="Whittaker C."/>
            <person name="Wilkinson J."/>
            <person name="Wu Y."/>
            <person name="Wyman D."/>
            <person name="Yadav S."/>
            <person name="Yang S."/>
            <person name="Yang X."/>
            <person name="Yeager S."/>
            <person name="Yee E."/>
            <person name="Young G."/>
            <person name="Zainoun J."/>
            <person name="Zembeck L."/>
            <person name="Zimmer A."/>
            <person name="Zody M."/>
            <person name="Lander E."/>
        </authorList>
    </citation>
    <scope>NUCLEOTIDE SEQUENCE [LARGE SCALE GENOMIC DNA]</scope>
</reference>
<dbReference type="HOGENOM" id="CLU_2132649_0_0_1"/>
<accession>H2ZHQ9</accession>
<organism evidence="1 2">
    <name type="scientific">Ciona savignyi</name>
    <name type="common">Pacific transparent sea squirt</name>
    <dbReference type="NCBI Taxonomy" id="51511"/>
    <lineage>
        <taxon>Eukaryota</taxon>
        <taxon>Metazoa</taxon>
        <taxon>Chordata</taxon>
        <taxon>Tunicata</taxon>
        <taxon>Ascidiacea</taxon>
        <taxon>Phlebobranchia</taxon>
        <taxon>Cionidae</taxon>
        <taxon>Ciona</taxon>
    </lineage>
</organism>
<dbReference type="Ensembl" id="ENSCSAVT00000017309.1">
    <property type="protein sequence ID" value="ENSCSAVP00000017125.1"/>
    <property type="gene ID" value="ENSCSAVG00000010073.1"/>
</dbReference>
<name>H2ZHQ9_CIOSA</name>
<proteinExistence type="predicted"/>
<evidence type="ECO:0000313" key="2">
    <source>
        <dbReference type="Proteomes" id="UP000007875"/>
    </source>
</evidence>
<dbReference type="InParanoid" id="H2ZHQ9"/>
<dbReference type="Proteomes" id="UP000007875">
    <property type="component" value="Unassembled WGS sequence"/>
</dbReference>
<protein>
    <submittedName>
        <fullName evidence="1">Uncharacterized protein</fullName>
    </submittedName>
</protein>
<evidence type="ECO:0000313" key="1">
    <source>
        <dbReference type="Ensembl" id="ENSCSAVP00000017125.1"/>
    </source>
</evidence>
<reference evidence="1" key="2">
    <citation type="submission" date="2025-08" db="UniProtKB">
        <authorList>
            <consortium name="Ensembl"/>
        </authorList>
    </citation>
    <scope>IDENTIFICATION</scope>
</reference>
<sequence length="113" mass="12628">MLSGLVDPCLLLLESSTKYATRKLITTNTVPVYADIIQSSAPCLKIIAIATMCNPPINRLLYCRPVLFSIILLCRGESTLDRKLSYKNREYSIVIVALHYIYVYPGDEASLSL</sequence>
<reference evidence="1" key="3">
    <citation type="submission" date="2025-09" db="UniProtKB">
        <authorList>
            <consortium name="Ensembl"/>
        </authorList>
    </citation>
    <scope>IDENTIFICATION</scope>
</reference>
<dbReference type="AlphaFoldDB" id="H2ZHQ9"/>
<keyword evidence="2" id="KW-1185">Reference proteome</keyword>